<dbReference type="AlphaFoldDB" id="A0A366QXL9"/>
<dbReference type="GeneID" id="41999195"/>
<dbReference type="OrthoDB" id="5416097at2759"/>
<comment type="caution">
    <text evidence="1">The sequence shown here is derived from an EMBL/GenBank/DDBJ whole genome shotgun (WGS) entry which is preliminary data.</text>
</comment>
<gene>
    <name evidence="1" type="ORF">FIESC28_09763</name>
</gene>
<dbReference type="Proteomes" id="UP000253153">
    <property type="component" value="Unassembled WGS sequence"/>
</dbReference>
<name>A0A366QXL9_9HYPO</name>
<evidence type="ECO:0000313" key="2">
    <source>
        <dbReference type="Proteomes" id="UP000253153"/>
    </source>
</evidence>
<dbReference type="EMBL" id="QKXC01000257">
    <property type="protein sequence ID" value="RBR09651.1"/>
    <property type="molecule type" value="Genomic_DNA"/>
</dbReference>
<accession>A0A366QXL9</accession>
<evidence type="ECO:0008006" key="3">
    <source>
        <dbReference type="Google" id="ProtNLM"/>
    </source>
</evidence>
<sequence length="398" mass="45574">MSERDQHQKLHDLLQSFLDRNPHPTAIEALERFLNARQTFSTPQKSDLEATRERRYEYALKIQAQVRKTPSSQIKVGKDENREDKFEPFRLNAAQVSTILLVPMSALEEGGWLDCKLPSVEPYHNLQLVVNLVKHFLTNTQAERDPASVASAARGERIKCLRRDGFGCIFQHTEISLVTSILPSSWNDDLEAVDATFAVTEAFYAFFGDVLAAELCSPLANHTELGSSDKYWNMLIMSRDLRHCWGQAGFGLYCKDITPCEEHDESTDLTKVPFNVTIQFNWLRRRWEMPNDKITLEGDDNEFMNMVETQIKYERDGSPRYKNNYGVLIEAVRVDTNTPILSGHEFTITMPGEDAKKCKLMLDLQWAIIRIAAMSGAAGYPDLLPDHHDWIKAKLFRE</sequence>
<keyword evidence="2" id="KW-1185">Reference proteome</keyword>
<reference evidence="1 2" key="1">
    <citation type="submission" date="2018-06" db="EMBL/GenBank/DDBJ databases">
        <title>Fusarium incarnatum-equiseti species complex species 28.</title>
        <authorList>
            <person name="Gardiner D.M."/>
        </authorList>
    </citation>
    <scope>NUCLEOTIDE SEQUENCE [LARGE SCALE GENOMIC DNA]</scope>
    <source>
        <strain evidence="1 2">FIESC_28</strain>
    </source>
</reference>
<evidence type="ECO:0000313" key="1">
    <source>
        <dbReference type="EMBL" id="RBR09651.1"/>
    </source>
</evidence>
<proteinExistence type="predicted"/>
<protein>
    <recommendedName>
        <fullName evidence="3">HNH nuclease domain-containing protein</fullName>
    </recommendedName>
</protein>
<dbReference type="RefSeq" id="XP_031012059.1">
    <property type="nucleotide sequence ID" value="XM_031163899.1"/>
</dbReference>
<organism evidence="1 2">
    <name type="scientific">Fusarium coffeatum</name>
    <dbReference type="NCBI Taxonomy" id="231269"/>
    <lineage>
        <taxon>Eukaryota</taxon>
        <taxon>Fungi</taxon>
        <taxon>Dikarya</taxon>
        <taxon>Ascomycota</taxon>
        <taxon>Pezizomycotina</taxon>
        <taxon>Sordariomycetes</taxon>
        <taxon>Hypocreomycetidae</taxon>
        <taxon>Hypocreales</taxon>
        <taxon>Nectriaceae</taxon>
        <taxon>Fusarium</taxon>
        <taxon>Fusarium incarnatum-equiseti species complex</taxon>
    </lineage>
</organism>